<name>A0ABV0WSD7_9TELE</name>
<evidence type="ECO:0000259" key="14">
    <source>
        <dbReference type="Pfam" id="PF08393"/>
    </source>
</evidence>
<evidence type="ECO:0000259" key="17">
    <source>
        <dbReference type="Pfam" id="PF12780"/>
    </source>
</evidence>
<dbReference type="InterPro" id="IPR041589">
    <property type="entry name" value="DNAH3_AAA_lid_1"/>
</dbReference>
<dbReference type="Proteomes" id="UP001444071">
    <property type="component" value="Unassembled WGS sequence"/>
</dbReference>
<dbReference type="InterPro" id="IPR026983">
    <property type="entry name" value="DHC"/>
</dbReference>
<evidence type="ECO:0000313" key="22">
    <source>
        <dbReference type="Proteomes" id="UP001444071"/>
    </source>
</evidence>
<keyword evidence="22" id="KW-1185">Reference proteome</keyword>
<accession>A0ABV0WSD7</accession>
<keyword evidence="10" id="KW-0505">Motor protein</keyword>
<reference evidence="21 22" key="1">
    <citation type="submission" date="2021-06" db="EMBL/GenBank/DDBJ databases">
        <authorList>
            <person name="Palmer J.M."/>
        </authorList>
    </citation>
    <scope>NUCLEOTIDE SEQUENCE [LARGE SCALE GENOMIC DNA]</scope>
    <source>
        <strain evidence="21 22">XR_2019</strain>
        <tissue evidence="21">Muscle</tissue>
    </source>
</reference>
<evidence type="ECO:0000256" key="3">
    <source>
        <dbReference type="ARBA" id="ARBA00022490"/>
    </source>
</evidence>
<gene>
    <name evidence="21" type="ORF">XENORESO_000568</name>
</gene>
<evidence type="ECO:0000256" key="12">
    <source>
        <dbReference type="SAM" id="Coils"/>
    </source>
</evidence>
<dbReference type="Gene3D" id="1.20.58.1120">
    <property type="match status" value="1"/>
</dbReference>
<evidence type="ECO:0000256" key="2">
    <source>
        <dbReference type="ARBA" id="ARBA00008887"/>
    </source>
</evidence>
<feature type="coiled-coil region" evidence="12">
    <location>
        <begin position="2548"/>
        <end position="2592"/>
    </location>
</feature>
<evidence type="ECO:0000256" key="5">
    <source>
        <dbReference type="ARBA" id="ARBA00022737"/>
    </source>
</evidence>
<feature type="domain" description="Dynein heavy chain AAA 5 extension" evidence="19">
    <location>
        <begin position="1808"/>
        <end position="1924"/>
    </location>
</feature>
<dbReference type="Pfam" id="PF12781">
    <property type="entry name" value="AAA_9"/>
    <property type="match status" value="1"/>
</dbReference>
<comment type="similarity">
    <text evidence="2">Belongs to the dynein heavy chain family.</text>
</comment>
<evidence type="ECO:0000259" key="20">
    <source>
        <dbReference type="Pfam" id="PF17857"/>
    </source>
</evidence>
<dbReference type="PANTHER" id="PTHR45703">
    <property type="entry name" value="DYNEIN HEAVY CHAIN"/>
    <property type="match status" value="1"/>
</dbReference>
<feature type="domain" description="Dynein heavy chain AAA module D4" evidence="17">
    <location>
        <begin position="2284"/>
        <end position="2543"/>
    </location>
</feature>
<dbReference type="Pfam" id="PF17852">
    <property type="entry name" value="Dynein_AAA_lid"/>
    <property type="match status" value="1"/>
</dbReference>
<evidence type="ECO:0000256" key="8">
    <source>
        <dbReference type="ARBA" id="ARBA00023017"/>
    </source>
</evidence>
<evidence type="ECO:0000313" key="21">
    <source>
        <dbReference type="EMBL" id="MEQ2272567.1"/>
    </source>
</evidence>
<feature type="domain" description="Dynein heavy chain hydrolytic ATP-binding dynein motor region" evidence="15">
    <location>
        <begin position="1410"/>
        <end position="1736"/>
    </location>
</feature>
<keyword evidence="4" id="KW-0493">Microtubule</keyword>
<dbReference type="Pfam" id="PF12774">
    <property type="entry name" value="AAA_6"/>
    <property type="match status" value="1"/>
</dbReference>
<dbReference type="PANTHER" id="PTHR45703:SF12">
    <property type="entry name" value="DYNEIN AXONEMAL HEAVY CHAIN 11"/>
    <property type="match status" value="1"/>
</dbReference>
<dbReference type="Pfam" id="PF12777">
    <property type="entry name" value="MT"/>
    <property type="match status" value="1"/>
</dbReference>
<organism evidence="21 22">
    <name type="scientific">Xenotaenia resolanae</name>
    <dbReference type="NCBI Taxonomy" id="208358"/>
    <lineage>
        <taxon>Eukaryota</taxon>
        <taxon>Metazoa</taxon>
        <taxon>Chordata</taxon>
        <taxon>Craniata</taxon>
        <taxon>Vertebrata</taxon>
        <taxon>Euteleostomi</taxon>
        <taxon>Actinopterygii</taxon>
        <taxon>Neopterygii</taxon>
        <taxon>Teleostei</taxon>
        <taxon>Neoteleostei</taxon>
        <taxon>Acanthomorphata</taxon>
        <taxon>Ovalentaria</taxon>
        <taxon>Atherinomorphae</taxon>
        <taxon>Cyprinodontiformes</taxon>
        <taxon>Goodeidae</taxon>
        <taxon>Xenotaenia</taxon>
    </lineage>
</organism>
<dbReference type="Gene3D" id="1.10.8.710">
    <property type="match status" value="1"/>
</dbReference>
<evidence type="ECO:0000259" key="16">
    <source>
        <dbReference type="Pfam" id="PF12777"/>
    </source>
</evidence>
<dbReference type="InterPro" id="IPR042228">
    <property type="entry name" value="Dynein_linker_3"/>
</dbReference>
<evidence type="ECO:0000256" key="6">
    <source>
        <dbReference type="ARBA" id="ARBA00022741"/>
    </source>
</evidence>
<dbReference type="SUPFAM" id="SSF52540">
    <property type="entry name" value="P-loop containing nucleoside triphosphate hydrolases"/>
    <property type="match status" value="3"/>
</dbReference>
<dbReference type="Pfam" id="PF12780">
    <property type="entry name" value="AAA_8"/>
    <property type="match status" value="1"/>
</dbReference>
<evidence type="ECO:0000256" key="11">
    <source>
        <dbReference type="ARBA" id="ARBA00023212"/>
    </source>
</evidence>
<keyword evidence="9 12" id="KW-0175">Coiled coil</keyword>
<sequence>MARVLEAMDSSYHPTINTLINNVSNALKEAQDVDLYLQPLDAQLFQLEKNGFAHIDKCTPALFHTIFLIWTNCQYYQRPAHIVVLLQELCNLFIEQASAYLPEDLLCREDTEESLLMTKKVVKALRCFRESYQAQKERLAKEGRYPHWDFPSAMAFSRYNQFKNRMLQLEKLFETVLEFQRMEKLEFGGVKGRLYSEQVSKIHNEFTNYCQALKHSKNNPLDFTSQAFEVEYNGFQRRIAEFEHRLANLLCLAFKDCTGLESALTMLTIVGPFLERRQIRQLFSPSFILLQQHFSEELENCTFLIKSQLNQVDGGVSKNMAHTSGVLKWAKMLKERIETPWEHFRLLFDLPAQSTEMVNVYSTYRDMLSLLDQYEEDIYTEWCNDLEQSCLINLNQPLISRNPTSGLISVNFSPKLAEILKDVKYIHTLSKNTIPPAAITVFDSRDIFRKYLNSLQLVVQWYNHLKMTALEVELPLIRADLATVDLQLAKAETSLTWQDQDCWSCIQSTKHLVQDLAHRVSRAKENFDTIQSVIKGWSKKAMFSRKDNKKSSLIQLESRTDYMSKEYSSMKRDGDFIHQLIQVNMVLFHADPASKGWQSYLEYVDEVVVEGLFSYINHSLQFFVDNMESLPSQPPLFEAQLILNGSVLCFSPSIDRDAGDGLYELVEGLIGDVFKCSMNIRRVADHLSMESYQDVMEDMPDLLNLRQEIMARVDSVLKTVENDQRRFDCYTHLWQDDRAEFLRQFLTYGCVLATEELEAYRANALPGTPPTTDNFKEQVDYYETLYADVSRLEDFRVLNGWLRVDCRFFKVSLLNTIKKWSWLFKEHLLTYVTNSLEELQKFIQVVVKGLNSPVAKGDHQGFIDIMSHLLAVRDRQSAIDKMFEPLRGTMVLLEHYGVTIPELFYNQMESTVENWTKTKWRQINVEQMDADLRSFARDIRKLDKDARLWDVYMASDLYVKNLLISLRAVSQLQSLAIRERHWVQLIRTIKVDFTVTDTTTLGDLLDLQLHLFEDEVSNIVDKAVKEMAIEKIITEISQAWASTELSYQEHYQTSLPLLKCNEDLIEMLEDHQVLELQHQLTVADAVLSLWMEVQRTWVYLESIFESCGNIRQQVPDDALRFQEIDAEYKELMLVSANTKNLIDATNKPHLFEKLEDLHKRLVLCEKALAEYLETKRIAFPRFYFISSADLLDILSKWSRPKEVTVYLPKLFDSMSDLEFNTSEALHNPKHAMGMYSKEREYVHFQTDCFCYGPVEEWLTRLEESMRKCIRGHLSEAVSVYEDRPRDQWILEFPAQVALTGSQIWWSNDMELVFRRLEEGYELALKDYNKKQVSQLNLLIEMLLGELSPGDRQKIMTVCTVDVHARDVVASLVAQKVSNSQAFQWLSQLRHCWNEELQQCYVNICNAQFLYSYEYVGNTSRLVITPLTDRCYITLTQSLHLTMSGAPAGPAGTGKTETTKDLGRAMGFMVYIFNCSEQMDYKSIGNIYKGLAQTGAWGCFDEFNRIPVDVLSVVAVQVKTIQDAIRSKKETFLLLNQDIALKESVGIFITMNPGYAGRAELPENLKALFRPCAMVVPDTELICEIMLVAEGFRGAKLLARKFTTLYNLCNELLSKQDHYDWGLRAVKSVLVLAGALRRKDKTRPEDQVLMRALRDFNMPKVVTEDVTAFLGLLGDLFPGLKVERERNLELEKAIRESTVELGLQPEETFILKVVQLEELMAVRHSVFIIGSAGTGKSKVLTLASNERVPLTPSMRLVFEISHLRMATPATVSRAGILYVNQQDLGWNPYVTSWIDRRERQTERAHLMILFEKYVPRCLEQMKNTFKTITPIPENSMVQTLCTLLDCLLTPENIPAESPREIYETYFTFACIWAFGGALYKDQLHDYQVKFSQWWTKEMRTVKLPTQGTVFDYYLDHETKRFLPWGDIVPGFEIESHTPLQAVVVHTAETVRLSYFLNLLLERRQPVMLVGNAGVGKTALVRNKLDALSESYTISKVPFNYYTTSLMLQEILERPLEKRAGRTYSPVGNRRLVYFIDDMNIPAVDSYGTVQPHALIRQHLDYGHWYCRQKLTLKEVQNTQYVACMNPTAGSFIINPRLQRHFSVFAVNFPSPESQASMYGQILCGHLKQRAFSQSVQKSATAVVRAATTLHDRMVHSFLPTAIKFHYIFNLRDISNIFQGILLAGPETVRESTDLVGLWLHESCRVYSDRLVDVKDLQVFRKIRMETVHECFEGLEIEKVDEQPLLYCHFANMGGGSSYVPLTNWSTLRTILTEALESYNELYPAMNLVLFEDAIQHVCRISRILEAPRSHGLLVGVGGSGKQSLTRLAAYMSSVEVFQITLRKGYSTQDLKVDLAGLLLKAGVKNQRVTLLLTDAQIPDDRFLVIINHLLASGEVPEIFCEEEIENIVSGLRREVRSLGLLDDRESCWEFFTHRVQQQLTVVLCTSPVGSGLRVRARQFPALINSTTIDWFHPWTTEALQSVSYRFILEIDGIEPAVQESISLFMAYVHNSVNQASEKYLRNEKRYNYTTPKSFLQQITLYRNLLEKSRAQLQHKMNRLDNGLQKLQSTAAQVDDLKAKLASQETELTLKNENIGALLTKIGLQTEKVSKKREAADVEAKKVAVMQAEIAVKRKDCETDLTKAEPSLTAAVEALNTLNKVNLTELKAFPNPPAAVTNVAAAVMVLLAPHGRVPKDRSWKAARAFMGKVDDFLHALVSYDKEHIPESCLTVVKQQYLRNPDFHPDLVWTKSTAAAGLCAWTINIVRFYEIYCEVIPKRCALSQANADLEMATAKFLAVQKKLADLDANLQSLTAQFEKATAEKISCQEEVTRTTQTIELANRLVRGLMAERERWSQAIVQYEKQQKTLCGDVLLTSAFISYLGYFTSQYRVELFNNSWVPFLQSQKVSVALTDGLDPILMLTDDATVAAWHNQGLPSDRMSTENAAILTTSERWPLIFDPQQQAIKWIRNRLGPELRVVQLGQKR</sequence>
<dbReference type="InterPro" id="IPR042222">
    <property type="entry name" value="Dynein_2_N"/>
</dbReference>
<feature type="domain" description="Dynein heavy chain tail" evidence="13">
    <location>
        <begin position="1"/>
        <end position="503"/>
    </location>
</feature>
<evidence type="ECO:0000259" key="15">
    <source>
        <dbReference type="Pfam" id="PF12774"/>
    </source>
</evidence>
<dbReference type="Gene3D" id="1.20.140.100">
    <property type="entry name" value="Dynein heavy chain, N-terminal domain 2"/>
    <property type="match status" value="1"/>
</dbReference>
<evidence type="ECO:0000256" key="4">
    <source>
        <dbReference type="ARBA" id="ARBA00022701"/>
    </source>
</evidence>
<dbReference type="InterPro" id="IPR041466">
    <property type="entry name" value="Dynein_AAA5_ext"/>
</dbReference>
<comment type="caution">
    <text evidence="21">The sequence shown here is derived from an EMBL/GenBank/DDBJ whole genome shotgun (WGS) entry which is preliminary data.</text>
</comment>
<dbReference type="InterPro" id="IPR024743">
    <property type="entry name" value="Dynein_HC_stalk"/>
</dbReference>
<feature type="domain" description="Dynein heavy chain coiled coil stalk" evidence="16">
    <location>
        <begin position="2556"/>
        <end position="2900"/>
    </location>
</feature>
<evidence type="ECO:0000259" key="13">
    <source>
        <dbReference type="Pfam" id="PF08385"/>
    </source>
</evidence>
<dbReference type="InterPro" id="IPR024317">
    <property type="entry name" value="Dynein_heavy_chain_D4_dom"/>
</dbReference>
<protein>
    <submittedName>
        <fullName evidence="21">Uncharacterized protein</fullName>
    </submittedName>
</protein>
<feature type="coiled-coil region" evidence="12">
    <location>
        <begin position="2793"/>
        <end position="2862"/>
    </location>
</feature>
<evidence type="ECO:0000256" key="7">
    <source>
        <dbReference type="ARBA" id="ARBA00022840"/>
    </source>
</evidence>
<keyword evidence="8" id="KW-0243">Dynein</keyword>
<dbReference type="Gene3D" id="1.20.920.30">
    <property type="match status" value="1"/>
</dbReference>
<dbReference type="InterPro" id="IPR027417">
    <property type="entry name" value="P-loop_NTPase"/>
</dbReference>
<comment type="subcellular location">
    <subcellularLocation>
        <location evidence="1">Cytoplasm</location>
        <location evidence="1">Cytoskeleton</location>
    </subcellularLocation>
</comment>
<keyword evidence="3" id="KW-0963">Cytoplasm</keyword>
<dbReference type="Pfam" id="PF08385">
    <property type="entry name" value="DHC_N1"/>
    <property type="match status" value="1"/>
</dbReference>
<proteinExistence type="inferred from homology"/>
<dbReference type="InterPro" id="IPR035699">
    <property type="entry name" value="AAA_6"/>
</dbReference>
<evidence type="ECO:0000256" key="9">
    <source>
        <dbReference type="ARBA" id="ARBA00023054"/>
    </source>
</evidence>
<keyword evidence="7" id="KW-0067">ATP-binding</keyword>
<dbReference type="Pfam" id="PF12775">
    <property type="entry name" value="AAA_7"/>
    <property type="match status" value="1"/>
</dbReference>
<feature type="domain" description="Dynein heavy chain linker" evidence="14">
    <location>
        <begin position="1073"/>
        <end position="1276"/>
    </location>
</feature>
<dbReference type="InterPro" id="IPR035706">
    <property type="entry name" value="AAA_9"/>
</dbReference>
<dbReference type="Gene3D" id="3.20.180.20">
    <property type="entry name" value="Dynein heavy chain, N-terminal domain 2"/>
    <property type="match status" value="1"/>
</dbReference>
<dbReference type="Gene3D" id="1.20.920.20">
    <property type="match status" value="1"/>
</dbReference>
<keyword evidence="5" id="KW-0677">Repeat</keyword>
<feature type="domain" description="Dynein heavy chain ATP-binding dynein motor region" evidence="18">
    <location>
        <begin position="2927"/>
        <end position="2981"/>
    </location>
</feature>
<evidence type="ECO:0000256" key="10">
    <source>
        <dbReference type="ARBA" id="ARBA00023175"/>
    </source>
</evidence>
<dbReference type="EMBL" id="JAHRIM010070170">
    <property type="protein sequence ID" value="MEQ2272567.1"/>
    <property type="molecule type" value="Genomic_DNA"/>
</dbReference>
<feature type="domain" description="Dynein heavy chain 3 AAA+ lid" evidence="20">
    <location>
        <begin position="2142"/>
        <end position="2235"/>
    </location>
</feature>
<dbReference type="Gene3D" id="1.10.287.2620">
    <property type="match status" value="1"/>
</dbReference>
<evidence type="ECO:0000259" key="19">
    <source>
        <dbReference type="Pfam" id="PF17852"/>
    </source>
</evidence>
<feature type="non-terminal residue" evidence="21">
    <location>
        <position position="2983"/>
    </location>
</feature>
<dbReference type="Gene3D" id="1.10.472.130">
    <property type="match status" value="1"/>
</dbReference>
<dbReference type="Pfam" id="PF08393">
    <property type="entry name" value="DHC_N2"/>
    <property type="match status" value="1"/>
</dbReference>
<dbReference type="InterPro" id="IPR013602">
    <property type="entry name" value="Dynein_heavy_linker"/>
</dbReference>
<keyword evidence="6" id="KW-0547">Nucleotide-binding</keyword>
<keyword evidence="11" id="KW-0206">Cytoskeleton</keyword>
<dbReference type="InterPro" id="IPR013594">
    <property type="entry name" value="Dynein_heavy_tail"/>
</dbReference>
<evidence type="ECO:0000256" key="1">
    <source>
        <dbReference type="ARBA" id="ARBA00004245"/>
    </source>
</evidence>
<dbReference type="Pfam" id="PF17857">
    <property type="entry name" value="AAA_lid_1"/>
    <property type="match status" value="1"/>
</dbReference>
<dbReference type="InterPro" id="IPR043157">
    <property type="entry name" value="Dynein_AAA1S"/>
</dbReference>
<evidence type="ECO:0000259" key="18">
    <source>
        <dbReference type="Pfam" id="PF12781"/>
    </source>
</evidence>
<dbReference type="Gene3D" id="3.40.50.300">
    <property type="entry name" value="P-loop containing nucleotide triphosphate hydrolases"/>
    <property type="match status" value="5"/>
</dbReference>